<proteinExistence type="predicted"/>
<gene>
    <name evidence="2" type="ORF">A3F25_01450</name>
</gene>
<dbReference type="PROSITE" id="PS51354">
    <property type="entry name" value="GLUTAREDOXIN_2"/>
    <property type="match status" value="1"/>
</dbReference>
<dbReference type="SUPFAM" id="SSF52833">
    <property type="entry name" value="Thioredoxin-like"/>
    <property type="match status" value="1"/>
</dbReference>
<name>A0A1F8G258_9BACT</name>
<dbReference type="InterPro" id="IPR002109">
    <property type="entry name" value="Glutaredoxin"/>
</dbReference>
<dbReference type="InterPro" id="IPR036249">
    <property type="entry name" value="Thioredoxin-like_sf"/>
</dbReference>
<feature type="domain" description="Glutaredoxin" evidence="1">
    <location>
        <begin position="7"/>
        <end position="66"/>
    </location>
</feature>
<dbReference type="PANTHER" id="PTHR34386:SF1">
    <property type="entry name" value="GLUTAREDOXIN-LIKE PROTEIN NRDH"/>
    <property type="match status" value="1"/>
</dbReference>
<dbReference type="Gene3D" id="3.40.30.10">
    <property type="entry name" value="Glutaredoxin"/>
    <property type="match status" value="1"/>
</dbReference>
<dbReference type="GO" id="GO:0009055">
    <property type="term" value="F:electron transfer activity"/>
    <property type="evidence" value="ECO:0007669"/>
    <property type="project" value="TreeGrafter"/>
</dbReference>
<dbReference type="Pfam" id="PF00462">
    <property type="entry name" value="Glutaredoxin"/>
    <property type="match status" value="1"/>
</dbReference>
<dbReference type="CDD" id="cd02976">
    <property type="entry name" value="NrdH"/>
    <property type="match status" value="1"/>
</dbReference>
<evidence type="ECO:0000313" key="3">
    <source>
        <dbReference type="Proteomes" id="UP000177478"/>
    </source>
</evidence>
<comment type="caution">
    <text evidence="2">The sequence shown here is derived from an EMBL/GenBank/DDBJ whole genome shotgun (WGS) entry which is preliminary data.</text>
</comment>
<dbReference type="Proteomes" id="UP000177478">
    <property type="component" value="Unassembled WGS sequence"/>
</dbReference>
<accession>A0A1F8G258</accession>
<dbReference type="PANTHER" id="PTHR34386">
    <property type="entry name" value="GLUTAREDOXIN"/>
    <property type="match status" value="1"/>
</dbReference>
<dbReference type="EMBL" id="MGKD01000020">
    <property type="protein sequence ID" value="OGN19361.1"/>
    <property type="molecule type" value="Genomic_DNA"/>
</dbReference>
<dbReference type="STRING" id="1802689.A3F25_01450"/>
<organism evidence="2 3">
    <name type="scientific">Candidatus Yanofskybacteria bacterium RIFCSPHIGHO2_12_FULL_45_19b</name>
    <dbReference type="NCBI Taxonomy" id="1802689"/>
    <lineage>
        <taxon>Bacteria</taxon>
        <taxon>Candidatus Yanofskyibacteriota</taxon>
    </lineage>
</organism>
<dbReference type="InterPro" id="IPR051548">
    <property type="entry name" value="Grx-like_ET"/>
</dbReference>
<reference evidence="2 3" key="1">
    <citation type="journal article" date="2016" name="Nat. Commun.">
        <title>Thousands of microbial genomes shed light on interconnected biogeochemical processes in an aquifer system.</title>
        <authorList>
            <person name="Anantharaman K."/>
            <person name="Brown C.T."/>
            <person name="Hug L.A."/>
            <person name="Sharon I."/>
            <person name="Castelle C.J."/>
            <person name="Probst A.J."/>
            <person name="Thomas B.C."/>
            <person name="Singh A."/>
            <person name="Wilkins M.J."/>
            <person name="Karaoz U."/>
            <person name="Brodie E.L."/>
            <person name="Williams K.H."/>
            <person name="Hubbard S.S."/>
            <person name="Banfield J.F."/>
        </authorList>
    </citation>
    <scope>NUCLEOTIDE SEQUENCE [LARGE SCALE GENOMIC DNA]</scope>
</reference>
<protein>
    <submittedName>
        <fullName evidence="2">NrdH-redoxin</fullName>
    </submittedName>
</protein>
<dbReference type="AlphaFoldDB" id="A0A1F8G258"/>
<dbReference type="GO" id="GO:0045454">
    <property type="term" value="P:cell redox homeostasis"/>
    <property type="evidence" value="ECO:0007669"/>
    <property type="project" value="TreeGrafter"/>
</dbReference>
<sequence length="80" mass="9170">MNVTHKIEIFTTPTCAYCKLAKEYFKSLNLPYEEYNVFLDEKRRNEMIGLTGQMGVPVLRINGQVVLGFNKMLINKALGI</sequence>
<evidence type="ECO:0000259" key="1">
    <source>
        <dbReference type="Pfam" id="PF00462"/>
    </source>
</evidence>
<evidence type="ECO:0000313" key="2">
    <source>
        <dbReference type="EMBL" id="OGN19361.1"/>
    </source>
</evidence>